<comment type="caution">
    <text evidence="9">The sequence shown here is derived from an EMBL/GenBank/DDBJ whole genome shotgun (WGS) entry which is preliminary data.</text>
</comment>
<keyword evidence="5" id="KW-0378">Hydrolase</keyword>
<evidence type="ECO:0000256" key="1">
    <source>
        <dbReference type="ARBA" id="ARBA00001452"/>
    </source>
</evidence>
<feature type="chain" id="PRO_5020468398" description="mannan endo-1,6-alpha-mannosidase" evidence="8">
    <location>
        <begin position="29"/>
        <end position="393"/>
    </location>
</feature>
<dbReference type="InterPro" id="IPR053169">
    <property type="entry name" value="MUG_Protein"/>
</dbReference>
<protein>
    <recommendedName>
        <fullName evidence="3">mannan endo-1,6-alpha-mannosidase</fullName>
        <ecNumber evidence="3">3.2.1.101</ecNumber>
    </recommendedName>
</protein>
<gene>
    <name evidence="9" type="ORF">D6D01_01875</name>
</gene>
<evidence type="ECO:0000256" key="4">
    <source>
        <dbReference type="ARBA" id="ARBA00022729"/>
    </source>
</evidence>
<evidence type="ECO:0000313" key="10">
    <source>
        <dbReference type="Proteomes" id="UP000306584"/>
    </source>
</evidence>
<dbReference type="Proteomes" id="UP000306584">
    <property type="component" value="Unassembled WGS sequence"/>
</dbReference>
<proteinExistence type="inferred from homology"/>
<evidence type="ECO:0000256" key="8">
    <source>
        <dbReference type="SAM" id="SignalP"/>
    </source>
</evidence>
<dbReference type="InterPro" id="IPR005198">
    <property type="entry name" value="Glyco_hydro_76"/>
</dbReference>
<evidence type="ECO:0000256" key="7">
    <source>
        <dbReference type="ARBA" id="ARBA00023295"/>
    </source>
</evidence>
<dbReference type="InterPro" id="IPR008928">
    <property type="entry name" value="6-hairpin_glycosidase_sf"/>
</dbReference>
<dbReference type="Gene3D" id="1.50.10.20">
    <property type="match status" value="1"/>
</dbReference>
<dbReference type="InterPro" id="IPR014480">
    <property type="entry name" value="Mannan-1_6-alpha_mannosidase"/>
</dbReference>
<dbReference type="Pfam" id="PF03663">
    <property type="entry name" value="Glyco_hydro_76"/>
    <property type="match status" value="1"/>
</dbReference>
<name>A0A4V4JXZ4_AURPU</name>
<dbReference type="EC" id="3.2.1.101" evidence="3"/>
<comment type="similarity">
    <text evidence="2">Belongs to the glycosyl hydrolase 76 family.</text>
</comment>
<keyword evidence="6" id="KW-0325">Glycoprotein</keyword>
<dbReference type="PIRSF" id="PIRSF016302">
    <property type="entry name" value="Man_a_manosd"/>
    <property type="match status" value="1"/>
</dbReference>
<dbReference type="GO" id="GO:0016052">
    <property type="term" value="P:carbohydrate catabolic process"/>
    <property type="evidence" value="ECO:0007669"/>
    <property type="project" value="InterPro"/>
</dbReference>
<dbReference type="PANTHER" id="PTHR47791:SF1">
    <property type="entry name" value="ENDO MANNANASE, GH76 FAMILY (EUROFUNG)"/>
    <property type="match status" value="1"/>
</dbReference>
<dbReference type="PANTHER" id="PTHR47791">
    <property type="entry name" value="MEIOTICALLY UP-REGULATED GENE 191 PROTEIN"/>
    <property type="match status" value="1"/>
</dbReference>
<sequence>MTRNSFTMFFNNLLTSSLLLAATASALPAEVERRATNQYLTNSHTAITELQTFYNSPRPGFWSAGWWNTANCLTLLADLRAKDSSSFLTSITDGPNGVFKHTLNNQNKDSTGALAWDDFFDDQLWWVVALVKTYDVTKDSSFLKTANDSFNAITLNDKPSNNPCGGLANAYPSEKYLVKSSTIATVLYVEAAALLATRYPAQKTYFINQAKTQWSWITQNILIDGIMQGDALTGSPPSCGNNHAFLTYIEGVALQALVALYHATNDASYLTTADTLATKLLSGKYGMMDNNKIAQEFCDNDLSCNPDTAQFKGIMMRGLRTLRDAKPSAAGGQIKSFLTKNADSIWANSRQSGTNLLGQKWAGPFALGSSQALQLSSHSSATMALVEAALANM</sequence>
<reference evidence="9 10" key="1">
    <citation type="submission" date="2018-10" db="EMBL/GenBank/DDBJ databases">
        <title>Fifty Aureobasidium pullulans genomes reveal a recombining polyextremotolerant generalist.</title>
        <authorList>
            <person name="Gostincar C."/>
            <person name="Turk M."/>
            <person name="Zajc J."/>
            <person name="Gunde-Cimerman N."/>
        </authorList>
    </citation>
    <scope>NUCLEOTIDE SEQUENCE [LARGE SCALE GENOMIC DNA]</scope>
    <source>
        <strain evidence="9 10">EXF-6604</strain>
    </source>
</reference>
<dbReference type="EMBL" id="QZBD01000037">
    <property type="protein sequence ID" value="THY34783.1"/>
    <property type="molecule type" value="Genomic_DNA"/>
</dbReference>
<comment type="catalytic activity">
    <reaction evidence="1">
        <text>Random hydrolysis of (1-&gt;6)-alpha-D-mannosidic linkages in unbranched (1-&gt;6)-mannans.</text>
        <dbReference type="EC" id="3.2.1.101"/>
    </reaction>
</comment>
<evidence type="ECO:0000256" key="3">
    <source>
        <dbReference type="ARBA" id="ARBA00012350"/>
    </source>
</evidence>
<dbReference type="AlphaFoldDB" id="A0A4V4JXZ4"/>
<evidence type="ECO:0000256" key="5">
    <source>
        <dbReference type="ARBA" id="ARBA00022801"/>
    </source>
</evidence>
<evidence type="ECO:0000256" key="6">
    <source>
        <dbReference type="ARBA" id="ARBA00023180"/>
    </source>
</evidence>
<dbReference type="GO" id="GO:0008496">
    <property type="term" value="F:mannan endo-1,6-alpha-mannosidase activity"/>
    <property type="evidence" value="ECO:0007669"/>
    <property type="project" value="UniProtKB-EC"/>
</dbReference>
<accession>A0A4V4JXZ4</accession>
<dbReference type="SUPFAM" id="SSF48208">
    <property type="entry name" value="Six-hairpin glycosidases"/>
    <property type="match status" value="1"/>
</dbReference>
<keyword evidence="4 8" id="KW-0732">Signal</keyword>
<evidence type="ECO:0000313" key="9">
    <source>
        <dbReference type="EMBL" id="THY34783.1"/>
    </source>
</evidence>
<feature type="signal peptide" evidence="8">
    <location>
        <begin position="1"/>
        <end position="28"/>
    </location>
</feature>
<evidence type="ECO:0000256" key="2">
    <source>
        <dbReference type="ARBA" id="ARBA00009699"/>
    </source>
</evidence>
<keyword evidence="7" id="KW-0326">Glycosidase</keyword>
<organism evidence="9 10">
    <name type="scientific">Aureobasidium pullulans</name>
    <name type="common">Black yeast</name>
    <name type="synonym">Pullularia pullulans</name>
    <dbReference type="NCBI Taxonomy" id="5580"/>
    <lineage>
        <taxon>Eukaryota</taxon>
        <taxon>Fungi</taxon>
        <taxon>Dikarya</taxon>
        <taxon>Ascomycota</taxon>
        <taxon>Pezizomycotina</taxon>
        <taxon>Dothideomycetes</taxon>
        <taxon>Dothideomycetidae</taxon>
        <taxon>Dothideales</taxon>
        <taxon>Saccotheciaceae</taxon>
        <taxon>Aureobasidium</taxon>
    </lineage>
</organism>